<feature type="non-terminal residue" evidence="7">
    <location>
        <position position="1"/>
    </location>
</feature>
<dbReference type="GO" id="GO:0098609">
    <property type="term" value="P:cell-cell adhesion"/>
    <property type="evidence" value="ECO:0007669"/>
    <property type="project" value="TreeGrafter"/>
</dbReference>
<keyword evidence="5" id="KW-0393">Immunoglobulin domain</keyword>
<dbReference type="GO" id="GO:0005886">
    <property type="term" value="C:plasma membrane"/>
    <property type="evidence" value="ECO:0007669"/>
    <property type="project" value="TreeGrafter"/>
</dbReference>
<dbReference type="GO" id="GO:0005911">
    <property type="term" value="C:cell-cell junction"/>
    <property type="evidence" value="ECO:0007669"/>
    <property type="project" value="TreeGrafter"/>
</dbReference>
<keyword evidence="4" id="KW-0325">Glycoprotein</keyword>
<feature type="domain" description="Ig-like" evidence="6">
    <location>
        <begin position="174"/>
        <end position="263"/>
    </location>
</feature>
<dbReference type="EMBL" id="HACG01004958">
    <property type="protein sequence ID" value="CEK51823.1"/>
    <property type="molecule type" value="Transcribed_RNA"/>
</dbReference>
<dbReference type="SUPFAM" id="SSF48726">
    <property type="entry name" value="Immunoglobulin"/>
    <property type="match status" value="3"/>
</dbReference>
<feature type="domain" description="Ig-like" evidence="6">
    <location>
        <begin position="1"/>
        <end position="71"/>
    </location>
</feature>
<evidence type="ECO:0000256" key="3">
    <source>
        <dbReference type="ARBA" id="ARBA00023157"/>
    </source>
</evidence>
<reference evidence="7" key="1">
    <citation type="submission" date="2014-12" db="EMBL/GenBank/DDBJ databases">
        <title>Insight into the proteome of Arion vulgaris.</title>
        <authorList>
            <person name="Aradska J."/>
            <person name="Bulat T."/>
            <person name="Smidak R."/>
            <person name="Sarate P."/>
            <person name="Gangsoo J."/>
            <person name="Sialana F."/>
            <person name="Bilban M."/>
            <person name="Lubec G."/>
        </authorList>
    </citation>
    <scope>NUCLEOTIDE SEQUENCE</scope>
    <source>
        <tissue evidence="7">Skin</tissue>
    </source>
</reference>
<dbReference type="PANTHER" id="PTHR11640:SF31">
    <property type="entry name" value="IRREGULAR CHIASM C-ROUGHEST PROTEIN-RELATED"/>
    <property type="match status" value="1"/>
</dbReference>
<gene>
    <name evidence="7" type="primary">ORF14571</name>
</gene>
<dbReference type="Gene3D" id="2.60.40.10">
    <property type="entry name" value="Immunoglobulins"/>
    <property type="match status" value="3"/>
</dbReference>
<dbReference type="InterPro" id="IPR013162">
    <property type="entry name" value="CD80_C2-set"/>
</dbReference>
<dbReference type="GO" id="GO:0050839">
    <property type="term" value="F:cell adhesion molecule binding"/>
    <property type="evidence" value="ECO:0007669"/>
    <property type="project" value="TreeGrafter"/>
</dbReference>
<accession>A0A0B6Y6U4</accession>
<proteinExistence type="predicted"/>
<feature type="non-terminal residue" evidence="7">
    <location>
        <position position="263"/>
    </location>
</feature>
<evidence type="ECO:0000313" key="7">
    <source>
        <dbReference type="EMBL" id="CEK51823.1"/>
    </source>
</evidence>
<feature type="domain" description="Ig-like" evidence="6">
    <location>
        <begin position="81"/>
        <end position="167"/>
    </location>
</feature>
<dbReference type="SMART" id="SM00408">
    <property type="entry name" value="IGc2"/>
    <property type="match status" value="2"/>
</dbReference>
<dbReference type="PROSITE" id="PS50835">
    <property type="entry name" value="IG_LIKE"/>
    <property type="match status" value="3"/>
</dbReference>
<evidence type="ECO:0000256" key="2">
    <source>
        <dbReference type="ARBA" id="ARBA00023136"/>
    </source>
</evidence>
<dbReference type="PANTHER" id="PTHR11640">
    <property type="entry name" value="NEPHRIN"/>
    <property type="match status" value="1"/>
</dbReference>
<evidence type="ECO:0000256" key="4">
    <source>
        <dbReference type="ARBA" id="ARBA00023180"/>
    </source>
</evidence>
<organism evidence="7">
    <name type="scientific">Arion vulgaris</name>
    <dbReference type="NCBI Taxonomy" id="1028688"/>
    <lineage>
        <taxon>Eukaryota</taxon>
        <taxon>Metazoa</taxon>
        <taxon>Spiralia</taxon>
        <taxon>Lophotrochozoa</taxon>
        <taxon>Mollusca</taxon>
        <taxon>Gastropoda</taxon>
        <taxon>Heterobranchia</taxon>
        <taxon>Euthyneura</taxon>
        <taxon>Panpulmonata</taxon>
        <taxon>Eupulmonata</taxon>
        <taxon>Stylommatophora</taxon>
        <taxon>Helicina</taxon>
        <taxon>Arionoidea</taxon>
        <taxon>Arionidae</taxon>
        <taxon>Arion</taxon>
    </lineage>
</organism>
<dbReference type="InterPro" id="IPR051275">
    <property type="entry name" value="Cell_adhesion_signaling"/>
</dbReference>
<dbReference type="InterPro" id="IPR003598">
    <property type="entry name" value="Ig_sub2"/>
</dbReference>
<keyword evidence="2" id="KW-0472">Membrane</keyword>
<dbReference type="Pfam" id="PF13895">
    <property type="entry name" value="Ig_2"/>
    <property type="match status" value="1"/>
</dbReference>
<evidence type="ECO:0000256" key="5">
    <source>
        <dbReference type="ARBA" id="ARBA00023319"/>
    </source>
</evidence>
<comment type="subcellular location">
    <subcellularLocation>
        <location evidence="1">Membrane</location>
        <topology evidence="1">Single-pass type I membrane protein</topology>
    </subcellularLocation>
</comment>
<sequence>NSNPKATITWFAKNRQLPKTEITETYTASPDGGYVTRSQVRTTVGHQDHNSVFTCQASNPEFGQTVADTLTLSVLYPPNQPEISGHRESMRAGDLERMTCLSVGGNPVADLKWYKGDTLIREAVYKSIGNVASSEVAIIIKANDNGAVYKCKASNRATTSPLEASVRLAVNFPPSQVFITVSPSQPKVGQQTDLTCSCSSSNPGAEILWVRNGRRTTGVDLGTVDAEYGGKNTTNRLRFTATSRDHNAVYGCRATNRLLDQSV</sequence>
<dbReference type="Pfam" id="PF08205">
    <property type="entry name" value="C2-set_2"/>
    <property type="match status" value="1"/>
</dbReference>
<evidence type="ECO:0000259" key="6">
    <source>
        <dbReference type="PROSITE" id="PS50835"/>
    </source>
</evidence>
<dbReference type="InterPro" id="IPR013783">
    <property type="entry name" value="Ig-like_fold"/>
</dbReference>
<keyword evidence="3" id="KW-1015">Disulfide bond</keyword>
<dbReference type="Pfam" id="PF13927">
    <property type="entry name" value="Ig_3"/>
    <property type="match status" value="1"/>
</dbReference>
<dbReference type="AlphaFoldDB" id="A0A0B6Y6U4"/>
<name>A0A0B6Y6U4_9EUPU</name>
<protein>
    <recommendedName>
        <fullName evidence="6">Ig-like domain-containing protein</fullName>
    </recommendedName>
</protein>
<evidence type="ECO:0000256" key="1">
    <source>
        <dbReference type="ARBA" id="ARBA00004479"/>
    </source>
</evidence>
<dbReference type="InterPro" id="IPR007110">
    <property type="entry name" value="Ig-like_dom"/>
</dbReference>
<dbReference type="InterPro" id="IPR036179">
    <property type="entry name" value="Ig-like_dom_sf"/>
</dbReference>